<reference evidence="2 3" key="1">
    <citation type="submission" date="2019-05" db="EMBL/GenBank/DDBJ databases">
        <authorList>
            <consortium name="Pathogen Informatics"/>
        </authorList>
    </citation>
    <scope>NUCLEOTIDE SEQUENCE [LARGE SCALE GENOMIC DNA]</scope>
    <source>
        <strain evidence="2 3">NCTC12204</strain>
    </source>
</reference>
<comment type="caution">
    <text evidence="2">The sequence shown here is derived from an EMBL/GenBank/DDBJ whole genome shotgun (WGS) entry which is preliminary data.</text>
</comment>
<dbReference type="PANTHER" id="PTHR15822">
    <property type="entry name" value="TRAF AND TNF RECEPTOR-ASSOCIATED PROTEIN"/>
    <property type="match status" value="1"/>
</dbReference>
<dbReference type="GO" id="GO:0004527">
    <property type="term" value="F:exonuclease activity"/>
    <property type="evidence" value="ECO:0007669"/>
    <property type="project" value="UniProtKB-KW"/>
</dbReference>
<dbReference type="AlphaFoldDB" id="A0A449E8N5"/>
<evidence type="ECO:0000256" key="1">
    <source>
        <dbReference type="ARBA" id="ARBA00022801"/>
    </source>
</evidence>
<dbReference type="Pfam" id="PF03372">
    <property type="entry name" value="Exo_endo_phos"/>
    <property type="match status" value="1"/>
</dbReference>
<dbReference type="Gene3D" id="3.60.10.10">
    <property type="entry name" value="Endonuclease/exonuclease/phosphatase"/>
    <property type="match status" value="1"/>
</dbReference>
<gene>
    <name evidence="2" type="ORF">NCTC12204_00275</name>
</gene>
<dbReference type="RefSeq" id="WP_010736923.1">
    <property type="nucleotide sequence ID" value="NZ_CAACXU010000005.1"/>
</dbReference>
<keyword evidence="1" id="KW-0378">Hydrolase</keyword>
<evidence type="ECO:0000313" key="3">
    <source>
        <dbReference type="Proteomes" id="UP000352698"/>
    </source>
</evidence>
<dbReference type="GO" id="GO:0004519">
    <property type="term" value="F:endonuclease activity"/>
    <property type="evidence" value="ECO:0007669"/>
    <property type="project" value="UniProtKB-KW"/>
</dbReference>
<dbReference type="InterPro" id="IPR036691">
    <property type="entry name" value="Endo/exonu/phosph_ase_sf"/>
</dbReference>
<dbReference type="EMBL" id="CABEEP010000001">
    <property type="protein sequence ID" value="VTQ59008.1"/>
    <property type="molecule type" value="Genomic_DNA"/>
</dbReference>
<protein>
    <submittedName>
        <fullName evidence="2">Endonuclease/exonuclease/phosphatase family protein</fullName>
    </submittedName>
</protein>
<accession>A0A449E8N5</accession>
<keyword evidence="2" id="KW-0540">Nuclease</keyword>
<dbReference type="PANTHER" id="PTHR15822:SF23">
    <property type="entry name" value="ENDONUCLEASE_EXONUCLEASE_PHOSPHATASE FAMILY PROTEIN"/>
    <property type="match status" value="1"/>
</dbReference>
<name>A0A449E8N5_ENTHR</name>
<dbReference type="InterPro" id="IPR005135">
    <property type="entry name" value="Endo/exonuclease/phosphatase"/>
</dbReference>
<keyword evidence="2" id="KW-0269">Exonuclease</keyword>
<evidence type="ECO:0000313" key="2">
    <source>
        <dbReference type="EMBL" id="VTQ59008.1"/>
    </source>
</evidence>
<sequence length="277" mass="32065">MKMMTLNTHSWLEESPEEKMRQIVDKICQADYDVIALQEVNQLITSESIVNEELNKFCPVIEQSPVHVDNFAYCLVRYLAKQGKDYYWSWEMSHVGYGIYEEGNALLSKTPLTSEAIYVSETKQKEDYHTRKILICQTMIDDQTITLASCHFSWWIDETKGFAFEWHCLMEHLANLSNPLFLMGDFNNPAGEAGYRLVEKSPLAIVDSYTVAQEVHGQATIEQKIDGWETNTEQLRIDYIYVPQEFSVPFYRSIFDGKQEIIVSDHYGVEITVSPIQ</sequence>
<organism evidence="2 3">
    <name type="scientific">Enterococcus hirae</name>
    <dbReference type="NCBI Taxonomy" id="1354"/>
    <lineage>
        <taxon>Bacteria</taxon>
        <taxon>Bacillati</taxon>
        <taxon>Bacillota</taxon>
        <taxon>Bacilli</taxon>
        <taxon>Lactobacillales</taxon>
        <taxon>Enterococcaceae</taxon>
        <taxon>Enterococcus</taxon>
    </lineage>
</organism>
<dbReference type="SUPFAM" id="SSF56219">
    <property type="entry name" value="DNase I-like"/>
    <property type="match status" value="1"/>
</dbReference>
<keyword evidence="2" id="KW-0255">Endonuclease</keyword>
<proteinExistence type="predicted"/>
<dbReference type="CDD" id="cd09079">
    <property type="entry name" value="RgfB-like"/>
    <property type="match status" value="1"/>
</dbReference>
<dbReference type="Proteomes" id="UP000352698">
    <property type="component" value="Unassembled WGS sequence"/>
</dbReference>
<dbReference type="InterPro" id="IPR051547">
    <property type="entry name" value="TDP2-like"/>
</dbReference>